<feature type="transmembrane region" description="Helical" evidence="1">
    <location>
        <begin position="21"/>
        <end position="50"/>
    </location>
</feature>
<keyword evidence="1" id="KW-0812">Transmembrane</keyword>
<dbReference type="AlphaFoldDB" id="A0A0F9UKN5"/>
<reference evidence="2" key="1">
    <citation type="journal article" date="2015" name="Nature">
        <title>Complex archaea that bridge the gap between prokaryotes and eukaryotes.</title>
        <authorList>
            <person name="Spang A."/>
            <person name="Saw J.H."/>
            <person name="Jorgensen S.L."/>
            <person name="Zaremba-Niedzwiedzka K."/>
            <person name="Martijn J."/>
            <person name="Lind A.E."/>
            <person name="van Eijk R."/>
            <person name="Schleper C."/>
            <person name="Guy L."/>
            <person name="Ettema T.J."/>
        </authorList>
    </citation>
    <scope>NUCLEOTIDE SEQUENCE</scope>
</reference>
<organism evidence="2">
    <name type="scientific">marine sediment metagenome</name>
    <dbReference type="NCBI Taxonomy" id="412755"/>
    <lineage>
        <taxon>unclassified sequences</taxon>
        <taxon>metagenomes</taxon>
        <taxon>ecological metagenomes</taxon>
    </lineage>
</organism>
<keyword evidence="1" id="KW-0472">Membrane</keyword>
<dbReference type="EMBL" id="LAZR01000084">
    <property type="protein sequence ID" value="KKN93790.1"/>
    <property type="molecule type" value="Genomic_DNA"/>
</dbReference>
<accession>A0A0F9UKN5</accession>
<proteinExistence type="predicted"/>
<gene>
    <name evidence="2" type="ORF">LCGC14_0196230</name>
</gene>
<evidence type="ECO:0000313" key="2">
    <source>
        <dbReference type="EMBL" id="KKN93790.1"/>
    </source>
</evidence>
<protein>
    <submittedName>
        <fullName evidence="2">Uncharacterized protein</fullName>
    </submittedName>
</protein>
<name>A0A0F9UKN5_9ZZZZ</name>
<keyword evidence="1" id="KW-1133">Transmembrane helix</keyword>
<evidence type="ECO:0000256" key="1">
    <source>
        <dbReference type="SAM" id="Phobius"/>
    </source>
</evidence>
<sequence length="68" mass="7760">MPKWKKIDELMLQISNRVRTYSVFFELGLLIYGAINGFTLTIIAFLIMFAHSTTHANTERLINQALGS</sequence>
<comment type="caution">
    <text evidence="2">The sequence shown here is derived from an EMBL/GenBank/DDBJ whole genome shotgun (WGS) entry which is preliminary data.</text>
</comment>